<dbReference type="EMBL" id="SOBG01000002">
    <property type="protein sequence ID" value="TDT71840.1"/>
    <property type="molecule type" value="Genomic_DNA"/>
</dbReference>
<dbReference type="RefSeq" id="WP_134112435.1">
    <property type="nucleotide sequence ID" value="NZ_SOBG01000002.1"/>
</dbReference>
<gene>
    <name evidence="10" type="ORF">EV215_0530</name>
</gene>
<dbReference type="AlphaFoldDB" id="A0AA46DZN9"/>
<accession>A0AA46DZN9</accession>
<sequence>MKKVTVTLFFMTLISLVSFSATDQEEFVKVAQNLMPSIVNIRTKTTVKQTVVDPFEQFFFGESAPKQIEREGSSLGSGFVITKDGEIVTNNHVIEGASEIFVKFNNKKEYEAEIVGKDPETDIALLKIINTKDKFKPVKFADSDFLKVGQWAIAIGNPYGLNNTMTLGIISAIGRSGYGIERIEDFIQTDASINPGNSGGPLIDIYGNVIGVNTAIISKTGGNTGIGFAIPSNIVKKVVESIQKYGEVRRPFMGVRFQPDFTSKMAESMGLKDGKGALIAEIVDESPAAKAGLMRGDVITAINGRVVETYANAIAIISSFQPGEEISVTVYRKGKERNITLKLGSRSDESLNPSEAILGMQLRTLNEALRNKYKYSDTKEGVVVLNVDPASQAARIGIKEGYLIVEINNTIVKSLKDLKQVYNSIDEGENVLLYIENKDFGRYVLLKK</sequence>
<evidence type="ECO:0000256" key="2">
    <source>
        <dbReference type="ARBA" id="ARBA00022729"/>
    </source>
</evidence>
<feature type="active site" description="Charge relay system" evidence="6">
    <location>
        <position position="122"/>
    </location>
</feature>
<feature type="binding site" evidence="7">
    <location>
        <position position="122"/>
    </location>
    <ligand>
        <name>substrate</name>
    </ligand>
</feature>
<proteinExistence type="predicted"/>
<dbReference type="PANTHER" id="PTHR43343:SF3">
    <property type="entry name" value="PROTEASE DO-LIKE 8, CHLOROPLASTIC"/>
    <property type="match status" value="1"/>
</dbReference>
<dbReference type="NCBIfam" id="TIGR02037">
    <property type="entry name" value="degP_htrA_DO"/>
    <property type="match status" value="1"/>
</dbReference>
<dbReference type="SUPFAM" id="SSF50156">
    <property type="entry name" value="PDZ domain-like"/>
    <property type="match status" value="2"/>
</dbReference>
<dbReference type="Pfam" id="PF13365">
    <property type="entry name" value="Trypsin_2"/>
    <property type="match status" value="1"/>
</dbReference>
<keyword evidence="4" id="KW-0378">Hydrolase</keyword>
<dbReference type="Gene3D" id="2.40.10.120">
    <property type="match status" value="1"/>
</dbReference>
<evidence type="ECO:0000256" key="5">
    <source>
        <dbReference type="ARBA" id="ARBA00022825"/>
    </source>
</evidence>
<evidence type="ECO:0000256" key="7">
    <source>
        <dbReference type="PIRSR" id="PIRSR611782-2"/>
    </source>
</evidence>
<dbReference type="GO" id="GO:0004252">
    <property type="term" value="F:serine-type endopeptidase activity"/>
    <property type="evidence" value="ECO:0007669"/>
    <property type="project" value="InterPro"/>
</dbReference>
<dbReference type="InterPro" id="IPR051201">
    <property type="entry name" value="Chloro_Bact_Ser_Proteases"/>
</dbReference>
<feature type="active site" description="Charge relay system" evidence="6">
    <location>
        <position position="198"/>
    </location>
</feature>
<keyword evidence="5" id="KW-0720">Serine protease</keyword>
<keyword evidence="3" id="KW-0677">Repeat</keyword>
<feature type="domain" description="PDZ" evidence="9">
    <location>
        <begin position="338"/>
        <end position="439"/>
    </location>
</feature>
<dbReference type="PROSITE" id="PS50106">
    <property type="entry name" value="PDZ"/>
    <property type="match status" value="2"/>
</dbReference>
<evidence type="ECO:0000259" key="9">
    <source>
        <dbReference type="PROSITE" id="PS50106"/>
    </source>
</evidence>
<feature type="binding site" evidence="7">
    <location>
        <begin position="196"/>
        <end position="198"/>
    </location>
    <ligand>
        <name>substrate</name>
    </ligand>
</feature>
<dbReference type="InterPro" id="IPR011782">
    <property type="entry name" value="Pept_S1C_Do"/>
</dbReference>
<feature type="active site" description="Charge relay system" evidence="6">
    <location>
        <position position="92"/>
    </location>
</feature>
<protein>
    <submittedName>
        <fullName evidence="10">Serine protease Do</fullName>
    </submittedName>
</protein>
<dbReference type="Pfam" id="PF13180">
    <property type="entry name" value="PDZ_2"/>
    <property type="match status" value="2"/>
</dbReference>
<dbReference type="Proteomes" id="UP000294678">
    <property type="component" value="Unassembled WGS sequence"/>
</dbReference>
<keyword evidence="11" id="KW-1185">Reference proteome</keyword>
<organism evidence="10 11">
    <name type="scientific">Hypnocyclicus thermotrophus</name>
    <dbReference type="NCBI Taxonomy" id="1627895"/>
    <lineage>
        <taxon>Bacteria</taxon>
        <taxon>Fusobacteriati</taxon>
        <taxon>Fusobacteriota</taxon>
        <taxon>Fusobacteriia</taxon>
        <taxon>Fusobacteriales</taxon>
        <taxon>Fusobacteriaceae</taxon>
        <taxon>Hypnocyclicus</taxon>
    </lineage>
</organism>
<evidence type="ECO:0000256" key="1">
    <source>
        <dbReference type="ARBA" id="ARBA00022670"/>
    </source>
</evidence>
<feature type="binding site" evidence="7">
    <location>
        <position position="92"/>
    </location>
    <ligand>
        <name>substrate</name>
    </ligand>
</feature>
<feature type="chain" id="PRO_5041390749" evidence="8">
    <location>
        <begin position="21"/>
        <end position="448"/>
    </location>
</feature>
<dbReference type="SMART" id="SM00228">
    <property type="entry name" value="PDZ"/>
    <property type="match status" value="2"/>
</dbReference>
<dbReference type="PANTHER" id="PTHR43343">
    <property type="entry name" value="PEPTIDASE S12"/>
    <property type="match status" value="1"/>
</dbReference>
<dbReference type="InterPro" id="IPR009003">
    <property type="entry name" value="Peptidase_S1_PA"/>
</dbReference>
<dbReference type="SUPFAM" id="SSF50494">
    <property type="entry name" value="Trypsin-like serine proteases"/>
    <property type="match status" value="1"/>
</dbReference>
<dbReference type="InterPro" id="IPR001478">
    <property type="entry name" value="PDZ"/>
</dbReference>
<evidence type="ECO:0000256" key="4">
    <source>
        <dbReference type="ARBA" id="ARBA00022801"/>
    </source>
</evidence>
<dbReference type="InterPro" id="IPR001940">
    <property type="entry name" value="Peptidase_S1C"/>
</dbReference>
<comment type="caution">
    <text evidence="10">The sequence shown here is derived from an EMBL/GenBank/DDBJ whole genome shotgun (WGS) entry which is preliminary data.</text>
</comment>
<reference evidence="10 11" key="1">
    <citation type="submission" date="2019-03" db="EMBL/GenBank/DDBJ databases">
        <title>Genomic Encyclopedia of Type Strains, Phase IV (KMG-IV): sequencing the most valuable type-strain genomes for metagenomic binning, comparative biology and taxonomic classification.</title>
        <authorList>
            <person name="Goeker M."/>
        </authorList>
    </citation>
    <scope>NUCLEOTIDE SEQUENCE [LARGE SCALE GENOMIC DNA]</scope>
    <source>
        <strain evidence="10 11">DSM 100055</strain>
    </source>
</reference>
<feature type="domain" description="PDZ" evidence="9">
    <location>
        <begin position="254"/>
        <end position="334"/>
    </location>
</feature>
<dbReference type="InterPro" id="IPR036034">
    <property type="entry name" value="PDZ_sf"/>
</dbReference>
<keyword evidence="2 8" id="KW-0732">Signal</keyword>
<evidence type="ECO:0000256" key="3">
    <source>
        <dbReference type="ARBA" id="ARBA00022737"/>
    </source>
</evidence>
<evidence type="ECO:0000256" key="8">
    <source>
        <dbReference type="SAM" id="SignalP"/>
    </source>
</evidence>
<dbReference type="Gene3D" id="2.30.42.10">
    <property type="match status" value="2"/>
</dbReference>
<evidence type="ECO:0000313" key="11">
    <source>
        <dbReference type="Proteomes" id="UP000294678"/>
    </source>
</evidence>
<dbReference type="GO" id="GO:0006508">
    <property type="term" value="P:proteolysis"/>
    <property type="evidence" value="ECO:0007669"/>
    <property type="project" value="UniProtKB-KW"/>
</dbReference>
<feature type="signal peptide" evidence="8">
    <location>
        <begin position="1"/>
        <end position="20"/>
    </location>
</feature>
<name>A0AA46DZN9_9FUSO</name>
<evidence type="ECO:0000256" key="6">
    <source>
        <dbReference type="PIRSR" id="PIRSR611782-1"/>
    </source>
</evidence>
<dbReference type="PRINTS" id="PR00834">
    <property type="entry name" value="PROTEASES2C"/>
</dbReference>
<keyword evidence="1 10" id="KW-0645">Protease</keyword>
<evidence type="ECO:0000313" key="10">
    <source>
        <dbReference type="EMBL" id="TDT71840.1"/>
    </source>
</evidence>